<keyword evidence="3" id="KW-1185">Reference proteome</keyword>
<dbReference type="AlphaFoldDB" id="A0A1Y2AS50"/>
<dbReference type="EMBL" id="MCOG01000213">
    <property type="protein sequence ID" value="ORY25306.1"/>
    <property type="molecule type" value="Genomic_DNA"/>
</dbReference>
<protein>
    <recommendedName>
        <fullName evidence="4">F-box domain-containing protein</fullName>
    </recommendedName>
</protein>
<feature type="region of interest" description="Disordered" evidence="1">
    <location>
        <begin position="198"/>
        <end position="217"/>
    </location>
</feature>
<evidence type="ECO:0000313" key="3">
    <source>
        <dbReference type="Proteomes" id="UP000193920"/>
    </source>
</evidence>
<comment type="caution">
    <text evidence="2">The sequence shown here is derived from an EMBL/GenBank/DDBJ whole genome shotgun (WGS) entry which is preliminary data.</text>
</comment>
<evidence type="ECO:0000256" key="1">
    <source>
        <dbReference type="SAM" id="MobiDB-lite"/>
    </source>
</evidence>
<sequence>MDKSDIIKYQLPDEIIKNIHKRRIYTILYCDFSYEYTLLKIPTTTQLEWVKHYHTWIDAAQEKRHFQLYTLLKGMKRLESIHIDIFGHIKYFKRYRKFLYKFADLKKDQIKTLHISLDILDEYISGNSLMEFKTIFTQFIKIFKNLDVLILESGEENPIIDIQRLMIECLANVYTNNNNSNNNSNSSNVTHSRSLITTEPSADSTQNNNNNNNNNEINIDEEHENENENDDDESDDEGTIISDIEISSDSEDEIEYDEDSKPICKRHRLKKLIIYDNNSINIEDSLSDIISIVPLEELIIHTYTPKQSVEPISSFVKSAEPFWRINRYKKELLSKYPEYFSSLTLENQNNRNYNNEDIENSTEDIKNIFDNKQSSNYENLYDRSKDMMWRKFYYVYNKNIRKREAMKEHDHEYLIERLNVQSDYEDYLPTTSYENNIDNTKTSTTTTITTTTNTTTTPITTTTTNNNNNNDNNSFSDDNKSKINLSSSLRSNCSLISNLSDSSCTTMVNSFSNDLSKRSTPLLNNIETYIPKKSVNSILLNTHLNDDMTSLYLENCQSISVKLFSIILPKLNHLSTIKLSNISFLPEFCILKLLIGSGKNLHHLELNLSSQQLTQDIIVCIATENSNLETLSLKSCDHPLIVDVETINWMLTLCPQLYSFTIENADETVHNYYKKNYNLVNSSYHQSKKTILNKTVIGKVKEDTLINYERTHESQLI</sequence>
<accession>A0A1Y2AS50</accession>
<gene>
    <name evidence="2" type="ORF">LY90DRAFT_706352</name>
</gene>
<evidence type="ECO:0008006" key="4">
    <source>
        <dbReference type="Google" id="ProtNLM"/>
    </source>
</evidence>
<reference evidence="2 3" key="1">
    <citation type="submission" date="2016-08" db="EMBL/GenBank/DDBJ databases">
        <title>A Parts List for Fungal Cellulosomes Revealed by Comparative Genomics.</title>
        <authorList>
            <consortium name="DOE Joint Genome Institute"/>
            <person name="Haitjema C.H."/>
            <person name="Gilmore S.P."/>
            <person name="Henske J.K."/>
            <person name="Solomon K.V."/>
            <person name="De Groot R."/>
            <person name="Kuo A."/>
            <person name="Mondo S.J."/>
            <person name="Salamov A.A."/>
            <person name="Labutti K."/>
            <person name="Zhao Z."/>
            <person name="Chiniquy J."/>
            <person name="Barry K."/>
            <person name="Brewer H.M."/>
            <person name="Purvine S.O."/>
            <person name="Wright A.T."/>
            <person name="Boxma B."/>
            <person name="Van Alen T."/>
            <person name="Hackstein J.H."/>
            <person name="Baker S.E."/>
            <person name="Grigoriev I.V."/>
            <person name="O'Malley M.A."/>
        </authorList>
    </citation>
    <scope>NUCLEOTIDE SEQUENCE [LARGE SCALE GENOMIC DNA]</scope>
    <source>
        <strain evidence="2 3">G1</strain>
    </source>
</reference>
<proteinExistence type="predicted"/>
<feature type="compositionally biased region" description="Acidic residues" evidence="1">
    <location>
        <begin position="222"/>
        <end position="238"/>
    </location>
</feature>
<feature type="compositionally biased region" description="Low complexity" evidence="1">
    <location>
        <begin position="207"/>
        <end position="217"/>
    </location>
</feature>
<evidence type="ECO:0000313" key="2">
    <source>
        <dbReference type="EMBL" id="ORY25306.1"/>
    </source>
</evidence>
<name>A0A1Y2AS50_9FUNG</name>
<organism evidence="2 3">
    <name type="scientific">Neocallimastix californiae</name>
    <dbReference type="NCBI Taxonomy" id="1754190"/>
    <lineage>
        <taxon>Eukaryota</taxon>
        <taxon>Fungi</taxon>
        <taxon>Fungi incertae sedis</taxon>
        <taxon>Chytridiomycota</taxon>
        <taxon>Chytridiomycota incertae sedis</taxon>
        <taxon>Neocallimastigomycetes</taxon>
        <taxon>Neocallimastigales</taxon>
        <taxon>Neocallimastigaceae</taxon>
        <taxon>Neocallimastix</taxon>
    </lineage>
</organism>
<dbReference type="Proteomes" id="UP000193920">
    <property type="component" value="Unassembled WGS sequence"/>
</dbReference>
<dbReference type="Gene3D" id="3.80.10.10">
    <property type="entry name" value="Ribonuclease Inhibitor"/>
    <property type="match status" value="1"/>
</dbReference>
<feature type="region of interest" description="Disordered" evidence="1">
    <location>
        <begin position="222"/>
        <end position="253"/>
    </location>
</feature>
<dbReference type="InterPro" id="IPR032675">
    <property type="entry name" value="LRR_dom_sf"/>
</dbReference>
<feature type="region of interest" description="Disordered" evidence="1">
    <location>
        <begin position="458"/>
        <end position="478"/>
    </location>
</feature>